<sequence length="201" mass="22564">MEDISKLRRKVRAKNVWQTIFGFFIKGLLFVIPLALTFYIIASGITFVDGLLSSRIPILSLVPGSGLVIVLISITFIGVLANYLITEPISNWFLGLLDRVPLLKLIYSSIRDFMESFFGEKKKFNEPVIVQINDYGLKRVGFITQKDLSKFDLEGEVGVYFPNSYGIMGEYYIIPADKVKPLNMNSADVMKYVVSGGVSDI</sequence>
<evidence type="ECO:0008006" key="4">
    <source>
        <dbReference type="Google" id="ProtNLM"/>
    </source>
</evidence>
<dbReference type="InterPro" id="IPR007462">
    <property type="entry name" value="COV1-like"/>
</dbReference>
<dbReference type="PANTHER" id="PTHR31876">
    <property type="entry name" value="COV-LIKE PROTEIN 1"/>
    <property type="match status" value="1"/>
</dbReference>
<protein>
    <recommendedName>
        <fullName evidence="4">DUF502 domain-containing protein</fullName>
    </recommendedName>
</protein>
<dbReference type="Pfam" id="PF04367">
    <property type="entry name" value="DUF502"/>
    <property type="match status" value="1"/>
</dbReference>
<dbReference type="AlphaFoldDB" id="H8KVG9"/>
<dbReference type="Proteomes" id="UP000007590">
    <property type="component" value="Chromosome"/>
</dbReference>
<keyword evidence="1" id="KW-0472">Membrane</keyword>
<dbReference type="EMBL" id="CP003349">
    <property type="protein sequence ID" value="AFD06349.1"/>
    <property type="molecule type" value="Genomic_DNA"/>
</dbReference>
<reference evidence="2" key="1">
    <citation type="submission" date="2012-02" db="EMBL/GenBank/DDBJ databases">
        <title>The complete genome of Solitalea canadensis DSM 3403.</title>
        <authorList>
            <consortium name="US DOE Joint Genome Institute (JGI-PGF)"/>
            <person name="Lucas S."/>
            <person name="Copeland A."/>
            <person name="Lapidus A."/>
            <person name="Glavina del Rio T."/>
            <person name="Dalin E."/>
            <person name="Tice H."/>
            <person name="Bruce D."/>
            <person name="Goodwin L."/>
            <person name="Pitluck S."/>
            <person name="Peters L."/>
            <person name="Ovchinnikova G."/>
            <person name="Lu M."/>
            <person name="Kyrpides N."/>
            <person name="Mavromatis K."/>
            <person name="Ivanova N."/>
            <person name="Brettin T."/>
            <person name="Detter J.C."/>
            <person name="Han C."/>
            <person name="Larimer F."/>
            <person name="Land M."/>
            <person name="Hauser L."/>
            <person name="Markowitz V."/>
            <person name="Cheng J.-F."/>
            <person name="Hugenholtz P."/>
            <person name="Woyke T."/>
            <person name="Wu D."/>
            <person name="Spring S."/>
            <person name="Schroeder M."/>
            <person name="Kopitz M."/>
            <person name="Brambilla E."/>
            <person name="Klenk H.-P."/>
            <person name="Eisen J.A."/>
        </authorList>
    </citation>
    <scope>NUCLEOTIDE SEQUENCE</scope>
    <source>
        <strain evidence="2">DSM 3403</strain>
    </source>
</reference>
<keyword evidence="3" id="KW-1185">Reference proteome</keyword>
<dbReference type="eggNOG" id="COG2928">
    <property type="taxonomic scope" value="Bacteria"/>
</dbReference>
<dbReference type="STRING" id="929556.Solca_1260"/>
<dbReference type="RefSeq" id="WP_014679576.1">
    <property type="nucleotide sequence ID" value="NC_017770.1"/>
</dbReference>
<keyword evidence="1" id="KW-0812">Transmembrane</keyword>
<name>H8KVG9_SOLCM</name>
<feature type="transmembrane region" description="Helical" evidence="1">
    <location>
        <begin position="20"/>
        <end position="41"/>
    </location>
</feature>
<dbReference type="HOGENOM" id="CLU_068050_4_1_10"/>
<feature type="transmembrane region" description="Helical" evidence="1">
    <location>
        <begin position="61"/>
        <end position="85"/>
    </location>
</feature>
<evidence type="ECO:0000313" key="2">
    <source>
        <dbReference type="EMBL" id="AFD06349.1"/>
    </source>
</evidence>
<gene>
    <name evidence="2" type="ordered locus">Solca_1260</name>
</gene>
<accession>H8KVG9</accession>
<keyword evidence="1" id="KW-1133">Transmembrane helix</keyword>
<evidence type="ECO:0000313" key="3">
    <source>
        <dbReference type="Proteomes" id="UP000007590"/>
    </source>
</evidence>
<proteinExistence type="predicted"/>
<evidence type="ECO:0000256" key="1">
    <source>
        <dbReference type="SAM" id="Phobius"/>
    </source>
</evidence>
<dbReference type="PANTHER" id="PTHR31876:SF26">
    <property type="entry name" value="PROTEIN LIKE COV 2"/>
    <property type="match status" value="1"/>
</dbReference>
<dbReference type="OrthoDB" id="9789516at2"/>
<organism evidence="2 3">
    <name type="scientific">Solitalea canadensis (strain ATCC 29591 / DSM 3403 / JCM 21819 / LMG 8368 / NBRC 15130 / NCIMB 12057 / USAM 9D)</name>
    <name type="common">Flexibacter canadensis</name>
    <dbReference type="NCBI Taxonomy" id="929556"/>
    <lineage>
        <taxon>Bacteria</taxon>
        <taxon>Pseudomonadati</taxon>
        <taxon>Bacteroidota</taxon>
        <taxon>Sphingobacteriia</taxon>
        <taxon>Sphingobacteriales</taxon>
        <taxon>Sphingobacteriaceae</taxon>
        <taxon>Solitalea</taxon>
    </lineage>
</organism>
<dbReference type="KEGG" id="scn:Solca_1260"/>